<comment type="caution">
    <text evidence="1">The sequence shown here is derived from an EMBL/GenBank/DDBJ whole genome shotgun (WGS) entry which is preliminary data.</text>
</comment>
<gene>
    <name evidence="1" type="ORF">EKM59_01790</name>
</gene>
<keyword evidence="2" id="KW-1185">Reference proteome</keyword>
<proteinExistence type="predicted"/>
<sequence length="108" mass="12399">MGNKQVITGLLVDENHTVSFIEVCEKYDISEELLQGMLEQGLFSHPPKDVKNLQIDYAMVRRIQSAKRLQQDLGVNIPGVVLVLELLEELEQLRSELSILQRHMEMPE</sequence>
<reference evidence="1 2" key="1">
    <citation type="submission" date="2018-12" db="EMBL/GenBank/DDBJ databases">
        <title>Legionella sp,whole genome shotgun sequence.</title>
        <authorList>
            <person name="Wu H."/>
        </authorList>
    </citation>
    <scope>NUCLEOTIDE SEQUENCE [LARGE SCALE GENOMIC DNA]</scope>
    <source>
        <strain evidence="2">km714</strain>
    </source>
</reference>
<organism evidence="1 2">
    <name type="scientific">Legionella septentrionalis</name>
    <dbReference type="NCBI Taxonomy" id="2498109"/>
    <lineage>
        <taxon>Bacteria</taxon>
        <taxon>Pseudomonadati</taxon>
        <taxon>Pseudomonadota</taxon>
        <taxon>Gammaproteobacteria</taxon>
        <taxon>Legionellales</taxon>
        <taxon>Legionellaceae</taxon>
        <taxon>Legionella</taxon>
    </lineage>
</organism>
<evidence type="ECO:0000313" key="2">
    <source>
        <dbReference type="Proteomes" id="UP000288012"/>
    </source>
</evidence>
<evidence type="ECO:0000313" key="1">
    <source>
        <dbReference type="EMBL" id="RUQ90367.1"/>
    </source>
</evidence>
<dbReference type="OrthoDB" id="5643278at2"/>
<name>A0A3S0V6A9_9GAMM</name>
<dbReference type="RefSeq" id="WP_126953695.1">
    <property type="nucleotide sequence ID" value="NZ_RZGR01000004.1"/>
</dbReference>
<dbReference type="AlphaFoldDB" id="A0A3S0V6A9"/>
<dbReference type="EMBL" id="RZGR01000004">
    <property type="protein sequence ID" value="RUQ90367.1"/>
    <property type="molecule type" value="Genomic_DNA"/>
</dbReference>
<dbReference type="Proteomes" id="UP000288012">
    <property type="component" value="Unassembled WGS sequence"/>
</dbReference>
<protein>
    <submittedName>
        <fullName evidence="1">Molecular chaperone</fullName>
    </submittedName>
</protein>
<dbReference type="Pfam" id="PF13591">
    <property type="entry name" value="MerR_2"/>
    <property type="match status" value="1"/>
</dbReference>
<accession>A0A3S0V6A9</accession>
<dbReference type="Gene3D" id="1.10.1660.10">
    <property type="match status" value="1"/>
</dbReference>